<keyword evidence="5" id="KW-1185">Reference proteome</keyword>
<accession>S0FKQ3</accession>
<dbReference type="Pfam" id="PF22124">
    <property type="entry name" value="Glyco_hydro_95_cat"/>
    <property type="match status" value="1"/>
</dbReference>
<reference evidence="4 5" key="1">
    <citation type="journal article" date="2013" name="Genome Announc.">
        <title>Draft Genome Sequence of the Cellulolytic, Mesophilic, Anaerobic Bacterium Clostridium termitidis Strain CT1112 (DSM 5398).</title>
        <authorList>
            <person name="Lal S."/>
            <person name="Ramachandran U."/>
            <person name="Zhang X."/>
            <person name="Munir R."/>
            <person name="Sparling R."/>
            <person name="Levin D.B."/>
        </authorList>
    </citation>
    <scope>NUCLEOTIDE SEQUENCE [LARGE SCALE GENOMIC DNA]</scope>
    <source>
        <strain evidence="4 5">CT1112</strain>
    </source>
</reference>
<dbReference type="PATRIC" id="fig|1195236.3.peg.4937"/>
<dbReference type="eggNOG" id="COG1554">
    <property type="taxonomic scope" value="Bacteria"/>
</dbReference>
<protein>
    <submittedName>
        <fullName evidence="4">Uncharacterized protein</fullName>
    </submittedName>
</protein>
<dbReference type="PIRSF" id="PIRSF007663">
    <property type="entry name" value="UCP007663"/>
    <property type="match status" value="1"/>
</dbReference>
<feature type="domain" description="Glycosyl hydrolase family 95 N-terminal" evidence="1">
    <location>
        <begin position="9"/>
        <end position="257"/>
    </location>
</feature>
<proteinExistence type="predicted"/>
<dbReference type="RefSeq" id="WP_004630127.1">
    <property type="nucleotide sequence ID" value="NZ_AORV01000065.1"/>
</dbReference>
<dbReference type="GO" id="GO:0004560">
    <property type="term" value="F:alpha-L-fucosidase activity"/>
    <property type="evidence" value="ECO:0007669"/>
    <property type="project" value="InterPro"/>
</dbReference>
<organism evidence="4 5">
    <name type="scientific">Ruminiclostridium cellobioparum subsp. termitidis CT1112</name>
    <dbReference type="NCBI Taxonomy" id="1195236"/>
    <lineage>
        <taxon>Bacteria</taxon>
        <taxon>Bacillati</taxon>
        <taxon>Bacillota</taxon>
        <taxon>Clostridia</taxon>
        <taxon>Eubacteriales</taxon>
        <taxon>Oscillospiraceae</taxon>
        <taxon>Ruminiclostridium</taxon>
    </lineage>
</organism>
<dbReference type="InterPro" id="IPR049053">
    <property type="entry name" value="AFCA-like_C"/>
</dbReference>
<dbReference type="InterPro" id="IPR016518">
    <property type="entry name" value="Alpha-L-fucosidase"/>
</dbReference>
<feature type="domain" description="Alpha fucosidase A-like C-terminal" evidence="2">
    <location>
        <begin position="700"/>
        <end position="763"/>
    </location>
</feature>
<dbReference type="STRING" id="1195236.CTER_4752"/>
<dbReference type="InterPro" id="IPR054363">
    <property type="entry name" value="GH95_cat"/>
</dbReference>
<sequence>MSLNLNSKLWYQRPARAFKEALPLGNGHMGAMVYGSCPGERISLNSDTLWSGVPGVKEVPVAAGQLSGVRSLIFNGKYHEAEKLMEQDMLGCWNESYMPLGTLHISYNDVADFTEYRRELDLETAVASASFQAHGSLISSEVFVSYPANVMAVRIVSPSAQRLNLTVGLESRLQCRVGENGEDGLVLYGNAPSHVEPNYVSSRNPVVYDTESPGMRFHIHLKAAVDHGKVSAKEGKITIENASEVLLLLSTANGYRGYDSPLEVNDRVLESCCRERITASEKKGYLVLKEEHIADHRSLYGRVGLQLGDEERAMLPTDERIRRFKRGERDNGLFSLLFNYGRYLLTASSREGSQPANLQGIWNEDMRPAWSSNWTTNINVEMNYWPAGVCNLSDCEAPLIDMVRELKDSGVKTAELTNHCSGFAVNHNVDIWRQTAPVSGLAKYAYWPMAGVWLCANLYEHYRFTRDSEYLIETCYPVMKGAALFCLDWLVEGEDGKLHTCPSTSPENSFFDSEGRPCSVSYSSTMDMALIKELFGNIIEANERFHMDDGFAAVLAQKLPLLPGFKIGRYGQLQEWIEDFREVDAGHRHFAPVVAFHPFALINQKDTPGLVQAVKRLIDRRLENSSGHIGWNCAWLIGIFARLRESGKAYDYCRQFITHAMYDNLFGLHPPLGETEGELEVFQIDGNLGAVAGIAEMLLQSHLNEILLLPALPEEWDKGSVTGLKARGGFEVNIEWSSGKLVLAKIKPVETGRVKVRYGETSIEFDAEAGIWYEVAGNRDSLITGFKIS</sequence>
<dbReference type="EMBL" id="AORV01000065">
    <property type="protein sequence ID" value="EMS69769.1"/>
    <property type="molecule type" value="Genomic_DNA"/>
</dbReference>
<dbReference type="Pfam" id="PF14498">
    <property type="entry name" value="Glyco_hyd_65N_2"/>
    <property type="match status" value="1"/>
</dbReference>
<dbReference type="InterPro" id="IPR012341">
    <property type="entry name" value="6hp_glycosidase-like_sf"/>
</dbReference>
<dbReference type="Gene3D" id="2.70.98.50">
    <property type="entry name" value="putative glycoside hydrolase family protein from bacillus halodurans"/>
    <property type="match status" value="1"/>
</dbReference>
<dbReference type="Pfam" id="PF21307">
    <property type="entry name" value="Glyco_hydro_95_C"/>
    <property type="match status" value="1"/>
</dbReference>
<evidence type="ECO:0000313" key="5">
    <source>
        <dbReference type="Proteomes" id="UP000014155"/>
    </source>
</evidence>
<dbReference type="GO" id="GO:0005975">
    <property type="term" value="P:carbohydrate metabolic process"/>
    <property type="evidence" value="ECO:0007669"/>
    <property type="project" value="InterPro"/>
</dbReference>
<dbReference type="PANTHER" id="PTHR31084:SF0">
    <property type="entry name" value="ALPHA-L-FUCOSIDASE 2"/>
    <property type="match status" value="1"/>
</dbReference>
<evidence type="ECO:0000313" key="4">
    <source>
        <dbReference type="EMBL" id="EMS69769.1"/>
    </source>
</evidence>
<gene>
    <name evidence="4" type="ORF">CTER_4752</name>
</gene>
<dbReference type="PANTHER" id="PTHR31084">
    <property type="entry name" value="ALPHA-L-FUCOSIDASE 2"/>
    <property type="match status" value="1"/>
</dbReference>
<dbReference type="SUPFAM" id="SSF48208">
    <property type="entry name" value="Six-hairpin glycosidases"/>
    <property type="match status" value="1"/>
</dbReference>
<evidence type="ECO:0000259" key="2">
    <source>
        <dbReference type="Pfam" id="PF21307"/>
    </source>
</evidence>
<dbReference type="Proteomes" id="UP000014155">
    <property type="component" value="Unassembled WGS sequence"/>
</dbReference>
<dbReference type="InterPro" id="IPR008928">
    <property type="entry name" value="6-hairpin_glycosidase_sf"/>
</dbReference>
<evidence type="ECO:0000259" key="3">
    <source>
        <dbReference type="Pfam" id="PF22124"/>
    </source>
</evidence>
<dbReference type="Gene3D" id="1.50.10.10">
    <property type="match status" value="1"/>
</dbReference>
<feature type="domain" description="Glycosyl hydrolase family 95 catalytic" evidence="3">
    <location>
        <begin position="285"/>
        <end position="698"/>
    </location>
</feature>
<comment type="caution">
    <text evidence="4">The sequence shown here is derived from an EMBL/GenBank/DDBJ whole genome shotgun (WGS) entry which is preliminary data.</text>
</comment>
<dbReference type="AlphaFoldDB" id="S0FKQ3"/>
<dbReference type="InterPro" id="IPR027414">
    <property type="entry name" value="GH95_N_dom"/>
</dbReference>
<name>S0FKQ3_RUMCE</name>
<evidence type="ECO:0000259" key="1">
    <source>
        <dbReference type="Pfam" id="PF14498"/>
    </source>
</evidence>